<evidence type="ECO:0000313" key="17">
    <source>
        <dbReference type="EMBL" id="AFK92165.1"/>
    </source>
</evidence>
<evidence type="ECO:0000256" key="7">
    <source>
        <dbReference type="ARBA" id="ARBA00022562"/>
    </source>
</evidence>
<feature type="domain" description="Adenovirus E1B protein N-terminal" evidence="16">
    <location>
        <begin position="1"/>
        <end position="69"/>
    </location>
</feature>
<feature type="region of interest" description="Disordered" evidence="15">
    <location>
        <begin position="1"/>
        <end position="81"/>
    </location>
</feature>
<sequence>MEPGHPTEQGLHPGLRSHAPVEGLDQAAGTENLELLASTASSSGSSSSTQTNIHVGGRNEGGHGREPEERPGPSVGRGAGLNQVSSLYPELSRVLTNGSIGARGVKRERSDGGNTGMMTELTASLMNRKRPECITWHELQMECRDEVGLMQDKYGLEQIKTHWLNPDEDWEEAIKKYAKIALRPDCKYRITKTVNIRHACYISGNGAEVVIDTLDKSAFRCCMMGMRAGVMNMNSMIFMNMKFNGEKFNGVLFMANSHMTLHGCKFFGFNNMCAEVWGSAKIRGCVYYGCWMGVVGRPKSEMSVKQCVFEKCYLGVSTEGNARVRHCSSIETGCFCLVKGTASLKHNVIKGCTDERMYNMLTCDSGVCHILKNIHITSHARKKWPVFENNMLIKCHVHLGVRRGTFQPYQCNFSQTKLLLESDAFSRVNLNGIFDMDVSVYKILRYDETRSRVRACECGGRHTRMQPVALDVTEELRPDHLVMACTGTEFSSSGEDTD</sequence>
<evidence type="ECO:0000256" key="9">
    <source>
        <dbReference type="ARBA" id="ARBA00023200"/>
    </source>
</evidence>
<dbReference type="GO" id="GO:0052150">
    <property type="term" value="P:symbiont-mediated perturbation of host apoptosis"/>
    <property type="evidence" value="ECO:0007669"/>
    <property type="project" value="UniProtKB-KW"/>
</dbReference>
<gene>
    <name evidence="17" type="primary">E1B</name>
</gene>
<keyword evidence="5" id="KW-0244">Early protein</keyword>
<evidence type="ECO:0000256" key="6">
    <source>
        <dbReference type="ARBA" id="ARBA00022553"/>
    </source>
</evidence>
<comment type="function">
    <text evidence="13">Plays a major role to prevent cellular inhibition of viral genome replication. Assembles an SCF-like E3 ubiquitin ligase complex based on the cellular proteins ELOB, ELOC, CUL5 and RBX1, in cooperation with viral E4orf6. This viral RING-type ligase ubiquitinates cellular substrates and targets them to proteasomal degradation: TP53/p53, LIG4, MRE11-RAD50-NBS1 (MRN) complex, ITGA3, DAXX and BLM. E1B-55K probably acts as the substrate-specific adapter of the SCF-like E3 ubiquitin ligase complex. Degradation of host TP53/p53 activity is essential for preventing E1A-induced TP53 accumulation that would otherwise lead to cell apoptosis and growth arrest. E1B-55K also inactivates TP53 transcription-factor activity by binding its transactivation domain. E1B-55K also functions as a SUMO1 E3 ligase for TP53 which causes the latter to be sequestered in promyelocytic leukemia (PML) nuclear bodies thereby contributing to maximal inhibition of TP53 function.</text>
</comment>
<dbReference type="GO" id="GO:0042025">
    <property type="term" value="C:host cell nucleus"/>
    <property type="evidence" value="ECO:0007669"/>
    <property type="project" value="UniProtKB-SubCell"/>
</dbReference>
<comment type="similarity">
    <text evidence="3">Belongs to the adenoviridae E1B 55 kDa protein family.</text>
</comment>
<evidence type="ECO:0000313" key="18">
    <source>
        <dbReference type="Proteomes" id="UP000151290"/>
    </source>
</evidence>
<feature type="compositionally biased region" description="Basic and acidic residues" evidence="15">
    <location>
        <begin position="60"/>
        <end position="71"/>
    </location>
</feature>
<evidence type="ECO:0000256" key="2">
    <source>
        <dbReference type="ARBA" id="ARBA00004192"/>
    </source>
</evidence>
<proteinExistence type="inferred from homology"/>
<comment type="subcellular location">
    <subcellularLocation>
        <location evidence="2">Host cytoplasm</location>
    </subcellularLocation>
    <subcellularLocation>
        <location evidence="1">Host nucleus</location>
    </subcellularLocation>
</comment>
<evidence type="ECO:0000256" key="13">
    <source>
        <dbReference type="ARBA" id="ARBA00046084"/>
    </source>
</evidence>
<accession>M0QU03</accession>
<evidence type="ECO:0000256" key="12">
    <source>
        <dbReference type="ARBA" id="ARBA00031863"/>
    </source>
</evidence>
<evidence type="ECO:0000256" key="14">
    <source>
        <dbReference type="ARBA" id="ARBA00046912"/>
    </source>
</evidence>
<evidence type="ECO:0000256" key="11">
    <source>
        <dbReference type="ARBA" id="ARBA00030428"/>
    </source>
</evidence>
<keyword evidence="8" id="KW-0945">Host-virus interaction</keyword>
<evidence type="ECO:0000259" key="16">
    <source>
        <dbReference type="Pfam" id="PF04623"/>
    </source>
</evidence>
<keyword evidence="9" id="KW-1035">Host cytoplasm</keyword>
<evidence type="ECO:0000256" key="3">
    <source>
        <dbReference type="ARBA" id="ARBA00008605"/>
    </source>
</evidence>
<evidence type="ECO:0000256" key="5">
    <source>
        <dbReference type="ARBA" id="ARBA00022518"/>
    </source>
</evidence>
<evidence type="ECO:0000256" key="1">
    <source>
        <dbReference type="ARBA" id="ARBA00004147"/>
    </source>
</evidence>
<name>M0QU03_9ADEN</name>
<evidence type="ECO:0000256" key="8">
    <source>
        <dbReference type="ARBA" id="ARBA00022581"/>
    </source>
</evidence>
<feature type="compositionally biased region" description="Low complexity" evidence="15">
    <location>
        <begin position="37"/>
        <end position="49"/>
    </location>
</feature>
<keyword evidence="7" id="KW-1048">Host nucleus</keyword>
<evidence type="ECO:0000256" key="15">
    <source>
        <dbReference type="SAM" id="MobiDB-lite"/>
    </source>
</evidence>
<dbReference type="InterPro" id="IPR011050">
    <property type="entry name" value="Pectin_lyase_fold/virulence"/>
</dbReference>
<dbReference type="Pfam" id="PF04623">
    <property type="entry name" value="Adeno_E1B_55K_N"/>
    <property type="match status" value="1"/>
</dbReference>
<evidence type="ECO:0000256" key="4">
    <source>
        <dbReference type="ARBA" id="ARBA00022118"/>
    </source>
</evidence>
<dbReference type="EMBL" id="JN226747">
    <property type="protein sequence ID" value="AFK92165.1"/>
    <property type="molecule type" value="Genomic_DNA"/>
</dbReference>
<protein>
    <recommendedName>
        <fullName evidence="4">E1B 55 kDa protein</fullName>
    </recommendedName>
    <alternativeName>
        <fullName evidence="11">E1B protein, large T-antigen</fullName>
    </alternativeName>
    <alternativeName>
        <fullName evidence="12">E1B-495R</fullName>
    </alternativeName>
</protein>
<dbReference type="InterPro" id="IPR002612">
    <property type="entry name" value="Adeno_E1B_55kDa"/>
</dbReference>
<keyword evidence="10" id="KW-1119">Modulation of host cell apoptosis by virus</keyword>
<reference evidence="17 18" key="1">
    <citation type="journal article" date="2013" name="J. Virol.">
        <title>Homologous recombination in e3 genes of human adenovirus species d.</title>
        <authorList>
            <person name="Singh G."/>
            <person name="Robinson C.M."/>
            <person name="Dehghan S."/>
            <person name="Jones M.S."/>
            <person name="Dyer D.W."/>
            <person name="Seto D."/>
            <person name="Chodosh J."/>
        </authorList>
    </citation>
    <scope>NUCLEOTIDE SEQUENCE [LARGE SCALE GENOMIC DNA]</scope>
</reference>
<comment type="subunit">
    <text evidence="14">Interacts with host PML-4 and PML-5; this interaction promotes efficient subnuclear targeting of E1B-55K to PML nuclear bodies. Interacts with E4-ORF3 protein. Interacts with E4-ORF6 protein.</text>
</comment>
<evidence type="ECO:0000256" key="10">
    <source>
        <dbReference type="ARBA" id="ARBA00023323"/>
    </source>
</evidence>
<dbReference type="Proteomes" id="UP000151290">
    <property type="component" value="Segment"/>
</dbReference>
<keyword evidence="6" id="KW-0597">Phosphoprotein</keyword>
<dbReference type="SUPFAM" id="SSF51126">
    <property type="entry name" value="Pectin lyase-like"/>
    <property type="match status" value="1"/>
</dbReference>
<dbReference type="Pfam" id="PF01696">
    <property type="entry name" value="Adeno_E1B_55K"/>
    <property type="match status" value="1"/>
</dbReference>
<organism evidence="17 18">
    <name type="scientific">Human adenovirus D13</name>
    <dbReference type="NCBI Taxonomy" id="46921"/>
    <lineage>
        <taxon>Viruses</taxon>
        <taxon>Varidnaviria</taxon>
        <taxon>Bamfordvirae</taxon>
        <taxon>Preplasmiviricota</taxon>
        <taxon>Polisuviricotina</taxon>
        <taxon>Pharingeaviricetes</taxon>
        <taxon>Rowavirales</taxon>
        <taxon>Adenoviridae</taxon>
        <taxon>Mastadenovirus</taxon>
        <taxon>Mastadenovirus dominans</taxon>
        <taxon>Human mastadenovirus D</taxon>
    </lineage>
</organism>
<dbReference type="GO" id="GO:0030430">
    <property type="term" value="C:host cell cytoplasm"/>
    <property type="evidence" value="ECO:0007669"/>
    <property type="project" value="UniProtKB-SubCell"/>
</dbReference>
<dbReference type="InterPro" id="IPR006717">
    <property type="entry name" value="Adeno_E1B_55K_N"/>
</dbReference>